<sequence length="478" mass="52810">MAGFKIIIVGGGLAGTLLAEGLLNNMVNVVVYERDTQDSKREGYQIRLGESAMIGIDACLTETQKNPILEKFGQSAGLTSTAPTLYNSRFEPVLDLTRLPSYSKSSAINRVTVRNLLMGPILAQDRMHFNKAFSHYEIISDDSGVEKVKVNFTDGTSDVGDLLIGADGSGSKVTASPPKSQMDENWLTLHAPTQVNKQIGARNIVDIETHWSFLAKGNLPIDRIKMLPQQLLKGPALVFARKTVLFFALYLPPKTEGQQKSAGDEIQYNQEEASFYWAFSVPKQTDKYKDVKDIPDRRKFILDYVSDWAPEFRTMLSVGADDEDAGEIIPTQFRASNKLSKRWRHNARVQGDADAALGHPRVWLMGDAIHAMQPNRGMGANQAMRDCAEMLPELLSLDRIAKAGSSPSTAQISAACKRYEDSMIDRAFTWVKKSGGTSIEVIDLDGVFGRIISILGVIFLPVARFVYLVLRKGSKEDA</sequence>
<evidence type="ECO:0000259" key="7">
    <source>
        <dbReference type="Pfam" id="PF01494"/>
    </source>
</evidence>
<dbReference type="PRINTS" id="PR00420">
    <property type="entry name" value="RNGMNOXGNASE"/>
</dbReference>
<keyword evidence="2" id="KW-0285">Flavoprotein</keyword>
<keyword evidence="6" id="KW-0812">Transmembrane</keyword>
<comment type="cofactor">
    <cofactor evidence="1">
        <name>FAD</name>
        <dbReference type="ChEBI" id="CHEBI:57692"/>
    </cofactor>
</comment>
<evidence type="ECO:0000256" key="3">
    <source>
        <dbReference type="ARBA" id="ARBA00022827"/>
    </source>
</evidence>
<feature type="transmembrane region" description="Helical" evidence="6">
    <location>
        <begin position="447"/>
        <end position="470"/>
    </location>
</feature>
<dbReference type="Gene3D" id="3.50.50.60">
    <property type="entry name" value="FAD/NAD(P)-binding domain"/>
    <property type="match status" value="1"/>
</dbReference>
<evidence type="ECO:0000256" key="2">
    <source>
        <dbReference type="ARBA" id="ARBA00022630"/>
    </source>
</evidence>
<feature type="domain" description="FAD-binding" evidence="7">
    <location>
        <begin position="342"/>
        <end position="392"/>
    </location>
</feature>
<feature type="domain" description="FAD-binding" evidence="7">
    <location>
        <begin position="5"/>
        <end position="178"/>
    </location>
</feature>
<dbReference type="Pfam" id="PF01494">
    <property type="entry name" value="FAD_binding_3"/>
    <property type="match status" value="2"/>
</dbReference>
<dbReference type="GO" id="GO:0071949">
    <property type="term" value="F:FAD binding"/>
    <property type="evidence" value="ECO:0007669"/>
    <property type="project" value="InterPro"/>
</dbReference>
<evidence type="ECO:0000256" key="5">
    <source>
        <dbReference type="ARBA" id="ARBA00023033"/>
    </source>
</evidence>
<dbReference type="AlphaFoldDB" id="A0A478EA70"/>
<name>A0A478EA70_TALPI</name>
<protein>
    <recommendedName>
        <fullName evidence="7">FAD-binding domain-containing protein</fullName>
    </recommendedName>
</protein>
<keyword evidence="9" id="KW-1185">Reference proteome</keyword>
<evidence type="ECO:0000256" key="1">
    <source>
        <dbReference type="ARBA" id="ARBA00001974"/>
    </source>
</evidence>
<reference evidence="9" key="1">
    <citation type="journal article" date="2015" name="Genome Announc.">
        <title>Draft genome sequence of Talaromyces cellulolyticus strain Y-94, a source of lignocellulosic biomass-degrading enzymes.</title>
        <authorList>
            <person name="Fujii T."/>
            <person name="Koike H."/>
            <person name="Sawayama S."/>
            <person name="Yano S."/>
            <person name="Inoue H."/>
        </authorList>
    </citation>
    <scope>NUCLEOTIDE SEQUENCE [LARGE SCALE GENOMIC DNA]</scope>
    <source>
        <strain evidence="9">Y-94</strain>
    </source>
</reference>
<dbReference type="PANTHER" id="PTHR47178">
    <property type="entry name" value="MONOOXYGENASE, FAD-BINDING"/>
    <property type="match status" value="1"/>
</dbReference>
<evidence type="ECO:0000256" key="4">
    <source>
        <dbReference type="ARBA" id="ARBA00023002"/>
    </source>
</evidence>
<keyword evidence="5" id="KW-0503">Monooxygenase</keyword>
<dbReference type="SUPFAM" id="SSF51905">
    <property type="entry name" value="FAD/NAD(P)-binding domain"/>
    <property type="match status" value="1"/>
</dbReference>
<evidence type="ECO:0000313" key="9">
    <source>
        <dbReference type="Proteomes" id="UP000053095"/>
    </source>
</evidence>
<evidence type="ECO:0000313" key="8">
    <source>
        <dbReference type="EMBL" id="GAM42251.1"/>
    </source>
</evidence>
<organism evidence="8 9">
    <name type="scientific">Talaromyces pinophilus</name>
    <name type="common">Penicillium pinophilum</name>
    <dbReference type="NCBI Taxonomy" id="128442"/>
    <lineage>
        <taxon>Eukaryota</taxon>
        <taxon>Fungi</taxon>
        <taxon>Dikarya</taxon>
        <taxon>Ascomycota</taxon>
        <taxon>Pezizomycotina</taxon>
        <taxon>Eurotiomycetes</taxon>
        <taxon>Eurotiomycetidae</taxon>
        <taxon>Eurotiales</taxon>
        <taxon>Trichocomaceae</taxon>
        <taxon>Talaromyces</taxon>
        <taxon>Talaromyces sect. Talaromyces</taxon>
    </lineage>
</organism>
<keyword evidence="3" id="KW-0274">FAD</keyword>
<dbReference type="EMBL" id="DF933840">
    <property type="protein sequence ID" value="GAM42251.1"/>
    <property type="molecule type" value="Genomic_DNA"/>
</dbReference>
<proteinExistence type="predicted"/>
<evidence type="ECO:0000256" key="6">
    <source>
        <dbReference type="SAM" id="Phobius"/>
    </source>
</evidence>
<keyword evidence="6" id="KW-0472">Membrane</keyword>
<dbReference type="InterPro" id="IPR036188">
    <property type="entry name" value="FAD/NAD-bd_sf"/>
</dbReference>
<keyword evidence="4" id="KW-0560">Oxidoreductase</keyword>
<dbReference type="Proteomes" id="UP000053095">
    <property type="component" value="Unassembled WGS sequence"/>
</dbReference>
<dbReference type="InterPro" id="IPR002938">
    <property type="entry name" value="FAD-bd"/>
</dbReference>
<accession>A0A478EA70</accession>
<keyword evidence="6" id="KW-1133">Transmembrane helix</keyword>
<dbReference type="GO" id="GO:0004497">
    <property type="term" value="F:monooxygenase activity"/>
    <property type="evidence" value="ECO:0007669"/>
    <property type="project" value="UniProtKB-KW"/>
</dbReference>
<dbReference type="PANTHER" id="PTHR47178:SF6">
    <property type="entry name" value="FAD-BINDING DOMAIN-CONTAINING PROTEIN"/>
    <property type="match status" value="1"/>
</dbReference>
<gene>
    <name evidence="8" type="ORF">TCE0_044f16039</name>
</gene>